<proteinExistence type="predicted"/>
<evidence type="ECO:0000313" key="3">
    <source>
        <dbReference type="EMBL" id="MFC4768698.1"/>
    </source>
</evidence>
<keyword evidence="1" id="KW-0175">Coiled coil</keyword>
<evidence type="ECO:0000259" key="2">
    <source>
        <dbReference type="Pfam" id="PF08346"/>
    </source>
</evidence>
<name>A0ABV9Q4I1_9BACL</name>
<gene>
    <name evidence="3" type="ORF">ACFO8Q_15240</name>
</gene>
<accession>A0ABV9Q4I1</accession>
<keyword evidence="4" id="KW-1185">Reference proteome</keyword>
<feature type="coiled-coil region" evidence="1">
    <location>
        <begin position="131"/>
        <end position="158"/>
    </location>
</feature>
<dbReference type="RefSeq" id="WP_380027022.1">
    <property type="nucleotide sequence ID" value="NZ_JBHSHC010000112.1"/>
</dbReference>
<dbReference type="Pfam" id="PF08346">
    <property type="entry name" value="AntA"/>
    <property type="match status" value="1"/>
</dbReference>
<reference evidence="4" key="1">
    <citation type="journal article" date="2019" name="Int. J. Syst. Evol. Microbiol.">
        <title>The Global Catalogue of Microorganisms (GCM) 10K type strain sequencing project: providing services to taxonomists for standard genome sequencing and annotation.</title>
        <authorList>
            <consortium name="The Broad Institute Genomics Platform"/>
            <consortium name="The Broad Institute Genome Sequencing Center for Infectious Disease"/>
            <person name="Wu L."/>
            <person name="Ma J."/>
        </authorList>
    </citation>
    <scope>NUCLEOTIDE SEQUENCE [LARGE SCALE GENOMIC DNA]</scope>
    <source>
        <strain evidence="4">WYCCWR 12678</strain>
    </source>
</reference>
<dbReference type="EMBL" id="JBHSHC010000112">
    <property type="protein sequence ID" value="MFC4768698.1"/>
    <property type="molecule type" value="Genomic_DNA"/>
</dbReference>
<dbReference type="PANTHER" id="PTHR36180">
    <property type="entry name" value="DNA-BINDING PROTEIN-RELATED-RELATED"/>
    <property type="match status" value="1"/>
</dbReference>
<organism evidence="3 4">
    <name type="scientific">Effusibacillus consociatus</name>
    <dbReference type="NCBI Taxonomy" id="1117041"/>
    <lineage>
        <taxon>Bacteria</taxon>
        <taxon>Bacillati</taxon>
        <taxon>Bacillota</taxon>
        <taxon>Bacilli</taxon>
        <taxon>Bacillales</taxon>
        <taxon>Alicyclobacillaceae</taxon>
        <taxon>Effusibacillus</taxon>
    </lineage>
</organism>
<dbReference type="Proteomes" id="UP001596002">
    <property type="component" value="Unassembled WGS sequence"/>
</dbReference>
<dbReference type="InterPro" id="IPR013557">
    <property type="entry name" value="AntA/B_antirep"/>
</dbReference>
<protein>
    <submittedName>
        <fullName evidence="3">AntA/AntB antirepressor family protein</fullName>
    </submittedName>
</protein>
<evidence type="ECO:0000313" key="4">
    <source>
        <dbReference type="Proteomes" id="UP001596002"/>
    </source>
</evidence>
<feature type="domain" description="AntA/AntB antirepressor" evidence="2">
    <location>
        <begin position="24"/>
        <end position="90"/>
    </location>
</feature>
<comment type="caution">
    <text evidence="3">The sequence shown here is derived from an EMBL/GenBank/DDBJ whole genome shotgun (WGS) entry which is preliminary data.</text>
</comment>
<evidence type="ECO:0000256" key="1">
    <source>
        <dbReference type="SAM" id="Coils"/>
    </source>
</evidence>
<dbReference type="PANTHER" id="PTHR36180:SF1">
    <property type="entry name" value="ANTA_ANTB ANTIREPRESSOR DOMAIN-CONTAINING PROTEIN"/>
    <property type="match status" value="1"/>
</dbReference>
<sequence length="261" mass="30171">MISMKLITNELIPVYETDLGNKVVDGRELHEFLEVGDKFSQWIERRIEKYGFVNGEDFFTISGKSTGGRPTTEYIIKLDVAKEFCMVENNEQGRKARKYFIKVEKDYKAQMIDVSRLSPQMQMFHYIGQAVANLEIEAAKTKEELAEVKTTVETIQETFLQRDDDWRKSINSLLNGAAFRLGGNYQDLRNESYRLLEERGRCDLNTRLRNLKVRLEESGATKTKIDNTTRMDVIESDPRLKEIYTTIVKELSIGSLKVKSS</sequence>